<dbReference type="FunFam" id="1.50.40.10:FF:000131">
    <property type="entry name" value="Mitochondrial phosphate carrier protein 2"/>
    <property type="match status" value="1"/>
</dbReference>
<dbReference type="GO" id="GO:0005315">
    <property type="term" value="F:phosphate transmembrane transporter activity"/>
    <property type="evidence" value="ECO:0007669"/>
    <property type="project" value="InterPro"/>
</dbReference>
<comment type="caution">
    <text evidence="13">The sequence shown here is derived from an EMBL/GenBank/DDBJ whole genome shotgun (WGS) entry which is preliminary data.</text>
</comment>
<keyword evidence="7" id="KW-1133">Transmembrane helix</keyword>
<protein>
    <submittedName>
        <fullName evidence="13">Uncharacterized protein</fullName>
    </submittedName>
</protein>
<evidence type="ECO:0000313" key="13">
    <source>
        <dbReference type="EMBL" id="GAA96560.1"/>
    </source>
</evidence>
<feature type="repeat" description="Solcar" evidence="11">
    <location>
        <begin position="313"/>
        <end position="396"/>
    </location>
</feature>
<dbReference type="GO" id="GO:0035434">
    <property type="term" value="P:copper ion transmembrane transport"/>
    <property type="evidence" value="ECO:0007669"/>
    <property type="project" value="UniProtKB-ARBA"/>
</dbReference>
<dbReference type="FunFam" id="1.50.40.10:FF:000076">
    <property type="entry name" value="Mitochondrial phosphate carrier protein 2"/>
    <property type="match status" value="1"/>
</dbReference>
<dbReference type="SUPFAM" id="SSF103506">
    <property type="entry name" value="Mitochondrial carrier"/>
    <property type="match status" value="1"/>
</dbReference>
<sequence>MRAQRNSAQLPLASLDRDEMVGFFTPSLGAVQGAFQTPSFGGFSSLTRVGVLDDAKSKAQQLEKEAKNAADSASDKAKSAYNDAQSELSKAAGYAKNAAAGAPEPSGKIPLYSTQYYYTCAIGGIVACGTTHALVTPLDLVKCRRQVDKNLYKGNMDGWSKIWAENGLRGLYTGVGPTLIGYSMQGACKYGFYEYFKKTYSDMAGVENAKKYKDAIYLAGSASAEFIADVALVPMEAVKVRIQTTIPPFAKGVVDGTQKIIAAEGTGALYKSLPSLWSRQIPYTMMKFWSFEATVTQIYKYLGKPKSSYNKLEQLGVSFLGGYIAGVFCAVVSHPADTMVSKLNAAGKTGVAKPTVGSIYKEIGFNGLWAGLGTRIVMIGTLTALQWLIYDSVKTYSGLPTTGAVEEPLASQALLPRNLALTNGSLYRRSREVTIFCARRLGSVS</sequence>
<dbReference type="PANTHER" id="PTHR45671:SF10">
    <property type="entry name" value="SOLUTE CARRIER FAMILY 25 MEMBER 3"/>
    <property type="match status" value="1"/>
</dbReference>
<evidence type="ECO:0000256" key="6">
    <source>
        <dbReference type="ARBA" id="ARBA00022792"/>
    </source>
</evidence>
<dbReference type="Gene3D" id="1.50.40.10">
    <property type="entry name" value="Mitochondrial carrier domain"/>
    <property type="match status" value="2"/>
</dbReference>
<dbReference type="InParanoid" id="G7E150"/>
<comment type="subcellular location">
    <subcellularLocation>
        <location evidence="1">Mitochondrion inner membrane</location>
        <topology evidence="1">Multi-pass membrane protein</topology>
    </subcellularLocation>
</comment>
<evidence type="ECO:0000256" key="8">
    <source>
        <dbReference type="ARBA" id="ARBA00023128"/>
    </source>
</evidence>
<dbReference type="Proteomes" id="UP000009131">
    <property type="component" value="Unassembled WGS sequence"/>
</dbReference>
<evidence type="ECO:0000256" key="7">
    <source>
        <dbReference type="ARBA" id="ARBA00022989"/>
    </source>
</evidence>
<proteinExistence type="inferred from homology"/>
<evidence type="ECO:0000256" key="11">
    <source>
        <dbReference type="PROSITE-ProRule" id="PRU00282"/>
    </source>
</evidence>
<keyword evidence="9 11" id="KW-0472">Membrane</keyword>
<keyword evidence="4 11" id="KW-0812">Transmembrane</keyword>
<evidence type="ECO:0000256" key="3">
    <source>
        <dbReference type="ARBA" id="ARBA00022448"/>
    </source>
</evidence>
<dbReference type="InterPro" id="IPR044677">
    <property type="entry name" value="SLC25A3/Pic2/Mir1-like"/>
</dbReference>
<dbReference type="eggNOG" id="KOG0767">
    <property type="taxonomic scope" value="Eukaryota"/>
</dbReference>
<evidence type="ECO:0000256" key="2">
    <source>
        <dbReference type="ARBA" id="ARBA00006375"/>
    </source>
</evidence>
<gene>
    <name evidence="13" type="primary">Mo03228</name>
    <name evidence="13" type="ORF">E5Q_03228</name>
</gene>
<evidence type="ECO:0000256" key="5">
    <source>
        <dbReference type="ARBA" id="ARBA00022737"/>
    </source>
</evidence>
<dbReference type="OrthoDB" id="427452at2759"/>
<dbReference type="InterPro" id="IPR023395">
    <property type="entry name" value="MCP_dom_sf"/>
</dbReference>
<evidence type="ECO:0000256" key="12">
    <source>
        <dbReference type="RuleBase" id="RU000488"/>
    </source>
</evidence>
<dbReference type="GO" id="GO:1990547">
    <property type="term" value="P:mitochondrial phosphate ion transmembrane transport"/>
    <property type="evidence" value="ECO:0007669"/>
    <property type="project" value="InterPro"/>
</dbReference>
<name>G7E150_MIXOS</name>
<evidence type="ECO:0000256" key="9">
    <source>
        <dbReference type="ARBA" id="ARBA00023136"/>
    </source>
</evidence>
<comment type="similarity">
    <text evidence="2 12">Belongs to the mitochondrial carrier (TC 2.A.29) family.</text>
</comment>
<dbReference type="FunCoup" id="G7E150">
    <property type="interactions" value="320"/>
</dbReference>
<comment type="function">
    <text evidence="10">Transport of phosphate groups from the cytosol to the mitochondrial matrix.</text>
</comment>
<evidence type="ECO:0000256" key="10">
    <source>
        <dbReference type="ARBA" id="ARBA00054508"/>
    </source>
</evidence>
<dbReference type="GO" id="GO:0005743">
    <property type="term" value="C:mitochondrial inner membrane"/>
    <property type="evidence" value="ECO:0007669"/>
    <property type="project" value="UniProtKB-SubCell"/>
</dbReference>
<dbReference type="InterPro" id="IPR018108">
    <property type="entry name" value="MCP_transmembrane"/>
</dbReference>
<reference evidence="13 14" key="2">
    <citation type="journal article" date="2012" name="Open Biol.">
        <title>Characteristics of nucleosomes and linker DNA regions on the genome of the basidiomycete Mixia osmundae revealed by mono- and dinucleosome mapping.</title>
        <authorList>
            <person name="Nishida H."/>
            <person name="Kondo S."/>
            <person name="Matsumoto T."/>
            <person name="Suzuki Y."/>
            <person name="Yoshikawa H."/>
            <person name="Taylor T.D."/>
            <person name="Sugiyama J."/>
        </authorList>
    </citation>
    <scope>NUCLEOTIDE SEQUENCE [LARGE SCALE GENOMIC DNA]</scope>
    <source>
        <strain evidence="14">CBS 9802 / IAM 14324 / JCM 22182 / KY 12970</strain>
    </source>
</reference>
<dbReference type="EMBL" id="BABT02000102">
    <property type="protein sequence ID" value="GAA96560.1"/>
    <property type="molecule type" value="Genomic_DNA"/>
</dbReference>
<dbReference type="HOGENOM" id="CLU_039456_2_0_1"/>
<accession>G7E150</accession>
<dbReference type="PANTHER" id="PTHR45671">
    <property type="entry name" value="SOLUTE CARRIER FAMILY 25 (MITOCHONDRIAL CARRIER PHOSPHATE CARRIER), MEMBER 3, LIKE-RELATED-RELATED"/>
    <property type="match status" value="1"/>
</dbReference>
<feature type="repeat" description="Solcar" evidence="11">
    <location>
        <begin position="115"/>
        <end position="199"/>
    </location>
</feature>
<evidence type="ECO:0000313" key="14">
    <source>
        <dbReference type="Proteomes" id="UP000009131"/>
    </source>
</evidence>
<feature type="repeat" description="Solcar" evidence="11">
    <location>
        <begin position="212"/>
        <end position="297"/>
    </location>
</feature>
<keyword evidence="5" id="KW-0677">Repeat</keyword>
<evidence type="ECO:0000256" key="4">
    <source>
        <dbReference type="ARBA" id="ARBA00022692"/>
    </source>
</evidence>
<organism evidence="13 14">
    <name type="scientific">Mixia osmundae (strain CBS 9802 / IAM 14324 / JCM 22182 / KY 12970)</name>
    <dbReference type="NCBI Taxonomy" id="764103"/>
    <lineage>
        <taxon>Eukaryota</taxon>
        <taxon>Fungi</taxon>
        <taxon>Dikarya</taxon>
        <taxon>Basidiomycota</taxon>
        <taxon>Pucciniomycotina</taxon>
        <taxon>Mixiomycetes</taxon>
        <taxon>Mixiales</taxon>
        <taxon>Mixiaceae</taxon>
        <taxon>Mixia</taxon>
    </lineage>
</organism>
<keyword evidence="8" id="KW-0496">Mitochondrion</keyword>
<keyword evidence="3 12" id="KW-0813">Transport</keyword>
<keyword evidence="14" id="KW-1185">Reference proteome</keyword>
<dbReference type="STRING" id="764103.G7E150"/>
<keyword evidence="6" id="KW-0999">Mitochondrion inner membrane</keyword>
<evidence type="ECO:0000256" key="1">
    <source>
        <dbReference type="ARBA" id="ARBA00004448"/>
    </source>
</evidence>
<dbReference type="PROSITE" id="PS50920">
    <property type="entry name" value="SOLCAR"/>
    <property type="match status" value="3"/>
</dbReference>
<dbReference type="AlphaFoldDB" id="G7E150"/>
<dbReference type="Pfam" id="PF00153">
    <property type="entry name" value="Mito_carr"/>
    <property type="match status" value="3"/>
</dbReference>
<reference evidence="13 14" key="1">
    <citation type="journal article" date="2011" name="J. Gen. Appl. Microbiol.">
        <title>Draft genome sequencing of the enigmatic basidiomycete Mixia osmundae.</title>
        <authorList>
            <person name="Nishida H."/>
            <person name="Nagatsuka Y."/>
            <person name="Sugiyama J."/>
        </authorList>
    </citation>
    <scope>NUCLEOTIDE SEQUENCE [LARGE SCALE GENOMIC DNA]</scope>
    <source>
        <strain evidence="14">CBS 9802 / IAM 14324 / JCM 22182 / KY 12970</strain>
    </source>
</reference>